<protein>
    <submittedName>
        <fullName evidence="2">Uncharacterized protein</fullName>
    </submittedName>
</protein>
<sequence length="305" mass="33441">MASNPSKWRLNNVEKKECTEAGKDTEKAALAVGKTKRRRKPGTQPFSKKTTQLKTAKAERAANKEGPRQKLQAQIDAATVAAATPSQGVTTPANNMNYYAEVTAARNAILAHPLFKNIAVENPLNISDKVTAEKCGVQSVFSAAECLCALQAQGAYWAAVNLFWIDTMMSPTPLVPLSIDRTRAWGEQFFNKGPCHLRDNILISCPAPDFDMLACKGAWRVASPEEMLHSTMHAAWTSRRSTGFNDVTALIVSARSQLHKFLNTQLIACSNVILLSQTYITVGRRTSNNNDISLTRSGKVLDFSR</sequence>
<organism evidence="2 3">
    <name type="scientific">Symbiodinium microadriaticum</name>
    <name type="common">Dinoflagellate</name>
    <name type="synonym">Zooxanthella microadriatica</name>
    <dbReference type="NCBI Taxonomy" id="2951"/>
    <lineage>
        <taxon>Eukaryota</taxon>
        <taxon>Sar</taxon>
        <taxon>Alveolata</taxon>
        <taxon>Dinophyceae</taxon>
        <taxon>Suessiales</taxon>
        <taxon>Symbiodiniaceae</taxon>
        <taxon>Symbiodinium</taxon>
    </lineage>
</organism>
<dbReference type="EMBL" id="LSRX01000018">
    <property type="protein sequence ID" value="OLQ14225.1"/>
    <property type="molecule type" value="Genomic_DNA"/>
</dbReference>
<feature type="compositionally biased region" description="Polar residues" evidence="1">
    <location>
        <begin position="44"/>
        <end position="54"/>
    </location>
</feature>
<evidence type="ECO:0000313" key="2">
    <source>
        <dbReference type="EMBL" id="OLQ14225.1"/>
    </source>
</evidence>
<evidence type="ECO:0000256" key="1">
    <source>
        <dbReference type="SAM" id="MobiDB-lite"/>
    </source>
</evidence>
<comment type="caution">
    <text evidence="2">The sequence shown here is derived from an EMBL/GenBank/DDBJ whole genome shotgun (WGS) entry which is preliminary data.</text>
</comment>
<feature type="region of interest" description="Disordered" evidence="1">
    <location>
        <begin position="1"/>
        <end position="69"/>
    </location>
</feature>
<name>A0A1Q9F3G7_SYMMI</name>
<proteinExistence type="predicted"/>
<dbReference type="AlphaFoldDB" id="A0A1Q9F3G7"/>
<accession>A0A1Q9F3G7</accession>
<keyword evidence="3" id="KW-1185">Reference proteome</keyword>
<dbReference type="Proteomes" id="UP000186817">
    <property type="component" value="Unassembled WGS sequence"/>
</dbReference>
<gene>
    <name evidence="2" type="ORF">AK812_SmicGene1639</name>
</gene>
<feature type="compositionally biased region" description="Basic and acidic residues" evidence="1">
    <location>
        <begin position="56"/>
        <end position="68"/>
    </location>
</feature>
<evidence type="ECO:0000313" key="3">
    <source>
        <dbReference type="Proteomes" id="UP000186817"/>
    </source>
</evidence>
<reference evidence="2 3" key="1">
    <citation type="submission" date="2016-02" db="EMBL/GenBank/DDBJ databases">
        <title>Genome analysis of coral dinoflagellate symbionts highlights evolutionary adaptations to a symbiotic lifestyle.</title>
        <authorList>
            <person name="Aranda M."/>
            <person name="Li Y."/>
            <person name="Liew Y.J."/>
            <person name="Baumgarten S."/>
            <person name="Simakov O."/>
            <person name="Wilson M."/>
            <person name="Piel J."/>
            <person name="Ashoor H."/>
            <person name="Bougouffa S."/>
            <person name="Bajic V.B."/>
            <person name="Ryu T."/>
            <person name="Ravasi T."/>
            <person name="Bayer T."/>
            <person name="Micklem G."/>
            <person name="Kim H."/>
            <person name="Bhak J."/>
            <person name="Lajeunesse T.C."/>
            <person name="Voolstra C.R."/>
        </authorList>
    </citation>
    <scope>NUCLEOTIDE SEQUENCE [LARGE SCALE GENOMIC DNA]</scope>
    <source>
        <strain evidence="2 3">CCMP2467</strain>
    </source>
</reference>
<dbReference type="OrthoDB" id="484578at2759"/>
<feature type="compositionally biased region" description="Basic and acidic residues" evidence="1">
    <location>
        <begin position="12"/>
        <end position="27"/>
    </location>
</feature>